<dbReference type="HOGENOM" id="CLU_002555_1_2_1"/>
<dbReference type="Proteomes" id="UP000001593">
    <property type="component" value="Unassembled WGS sequence"/>
</dbReference>
<gene>
    <name evidence="5" type="ORF">NEMVEDRAFT_v1g114476</name>
</gene>
<protein>
    <recommendedName>
        <fullName evidence="4">SRCR domain-containing protein</fullName>
    </recommendedName>
</protein>
<feature type="disulfide bond" evidence="3">
    <location>
        <begin position="180"/>
        <end position="190"/>
    </location>
</feature>
<keyword evidence="1" id="KW-0732">Signal</keyword>
<dbReference type="InterPro" id="IPR036772">
    <property type="entry name" value="SRCR-like_dom_sf"/>
</dbReference>
<dbReference type="InParanoid" id="A7SDU8"/>
<evidence type="ECO:0000313" key="6">
    <source>
        <dbReference type="Proteomes" id="UP000001593"/>
    </source>
</evidence>
<dbReference type="KEGG" id="nve:5509714"/>
<reference evidence="5 6" key="1">
    <citation type="journal article" date="2007" name="Science">
        <title>Sea anemone genome reveals ancestral eumetazoan gene repertoire and genomic organization.</title>
        <authorList>
            <person name="Putnam N.H."/>
            <person name="Srivastava M."/>
            <person name="Hellsten U."/>
            <person name="Dirks B."/>
            <person name="Chapman J."/>
            <person name="Salamov A."/>
            <person name="Terry A."/>
            <person name="Shapiro H."/>
            <person name="Lindquist E."/>
            <person name="Kapitonov V.V."/>
            <person name="Jurka J."/>
            <person name="Genikhovich G."/>
            <person name="Grigoriev I.V."/>
            <person name="Lucas S.M."/>
            <person name="Steele R.E."/>
            <person name="Finnerty J.R."/>
            <person name="Technau U."/>
            <person name="Martindale M.Q."/>
            <person name="Rokhsar D.S."/>
        </authorList>
    </citation>
    <scope>NUCLEOTIDE SEQUENCE [LARGE SCALE GENOMIC DNA]</scope>
    <source>
        <strain evidence="6">CH2 X CH6</strain>
    </source>
</reference>
<feature type="domain" description="SRCR" evidence="4">
    <location>
        <begin position="111"/>
        <end position="223"/>
    </location>
</feature>
<sequence length="225" mass="25040">DVRLVGANVSSAGRIEVLHEGRWGTVCGAHFHLAAARVVCRQLGYMDVESLVPCCSIFPPGKGFIWLDTVHCEGREAALSMCPHRGWGASRCTHTQDVGVICRTKDTLKDVRLAGTQNPWDGRVEVKIAGIWGTVNDMGFDTFDATVVCRQLGFHGATGAYSNAYYGKGSGPVWISQAKCLGNETALRYCNVTQHQFQMDPNWHWPWWRYPFTHDRDAGVECYCK</sequence>
<dbReference type="FunFam" id="3.10.250.10:FF:000009">
    <property type="entry name" value="WC1"/>
    <property type="match status" value="1"/>
</dbReference>
<dbReference type="SMART" id="SM00202">
    <property type="entry name" value="SR"/>
    <property type="match status" value="2"/>
</dbReference>
<evidence type="ECO:0000313" key="5">
    <source>
        <dbReference type="EMBL" id="EDO38174.1"/>
    </source>
</evidence>
<feature type="non-terminal residue" evidence="5">
    <location>
        <position position="225"/>
    </location>
</feature>
<feature type="domain" description="SRCR" evidence="4">
    <location>
        <begin position="2"/>
        <end position="103"/>
    </location>
</feature>
<dbReference type="InterPro" id="IPR001190">
    <property type="entry name" value="SRCR"/>
</dbReference>
<dbReference type="Gene3D" id="3.10.250.10">
    <property type="entry name" value="SRCR-like domain"/>
    <property type="match status" value="2"/>
</dbReference>
<evidence type="ECO:0000256" key="1">
    <source>
        <dbReference type="ARBA" id="ARBA00022729"/>
    </source>
</evidence>
<keyword evidence="2 3" id="KW-1015">Disulfide bond</keyword>
<proteinExistence type="predicted"/>
<organism evidence="5 6">
    <name type="scientific">Nematostella vectensis</name>
    <name type="common">Starlet sea anemone</name>
    <dbReference type="NCBI Taxonomy" id="45351"/>
    <lineage>
        <taxon>Eukaryota</taxon>
        <taxon>Metazoa</taxon>
        <taxon>Cnidaria</taxon>
        <taxon>Anthozoa</taxon>
        <taxon>Hexacorallia</taxon>
        <taxon>Actiniaria</taxon>
        <taxon>Edwardsiidae</taxon>
        <taxon>Nematostella</taxon>
    </lineage>
</organism>
<dbReference type="Pfam" id="PF00530">
    <property type="entry name" value="SRCR"/>
    <property type="match status" value="2"/>
</dbReference>
<keyword evidence="6" id="KW-1185">Reference proteome</keyword>
<name>A7SDU8_NEMVE</name>
<accession>A7SDU8</accession>
<comment type="caution">
    <text evidence="3">Lacks conserved residue(s) required for the propagation of feature annotation.</text>
</comment>
<dbReference type="OMA" id="KWRPVYG"/>
<evidence type="ECO:0000256" key="2">
    <source>
        <dbReference type="ARBA" id="ARBA00023157"/>
    </source>
</evidence>
<dbReference type="EMBL" id="DS469632">
    <property type="protein sequence ID" value="EDO38174.1"/>
    <property type="molecule type" value="Genomic_DNA"/>
</dbReference>
<evidence type="ECO:0000259" key="4">
    <source>
        <dbReference type="PROSITE" id="PS50287"/>
    </source>
</evidence>
<dbReference type="PANTHER" id="PTHR48071">
    <property type="entry name" value="SRCR DOMAIN-CONTAINING PROTEIN"/>
    <property type="match status" value="1"/>
</dbReference>
<feature type="disulfide bond" evidence="3">
    <location>
        <begin position="72"/>
        <end position="82"/>
    </location>
</feature>
<dbReference type="AlphaFoldDB" id="A7SDU8"/>
<dbReference type="PRINTS" id="PR00258">
    <property type="entry name" value="SPERACTRCPTR"/>
</dbReference>
<dbReference type="eggNOG" id="ENOG502T214">
    <property type="taxonomic scope" value="Eukaryota"/>
</dbReference>
<dbReference type="SUPFAM" id="SSF56487">
    <property type="entry name" value="SRCR-like"/>
    <property type="match status" value="2"/>
</dbReference>
<dbReference type="GO" id="GO:0016020">
    <property type="term" value="C:membrane"/>
    <property type="evidence" value="ECO:0007669"/>
    <property type="project" value="InterPro"/>
</dbReference>
<dbReference type="PROSITE" id="PS50287">
    <property type="entry name" value="SRCR_2"/>
    <property type="match status" value="2"/>
</dbReference>
<evidence type="ECO:0000256" key="3">
    <source>
        <dbReference type="PROSITE-ProRule" id="PRU00196"/>
    </source>
</evidence>
<dbReference type="PhylomeDB" id="A7SDU8"/>
<dbReference type="FunFam" id="3.10.250.10:FF:000001">
    <property type="entry name" value="Lysyl oxidase 4 isoform X1"/>
    <property type="match status" value="1"/>
</dbReference>
<dbReference type="PANTHER" id="PTHR48071:SF18">
    <property type="entry name" value="DELETED IN MALIGNANT BRAIN TUMORS 1 PROTEIN-RELATED"/>
    <property type="match status" value="1"/>
</dbReference>